<name>A0AB34JZ55_PRYPA</name>
<proteinExistence type="predicted"/>
<organism evidence="1 2">
    <name type="scientific">Prymnesium parvum</name>
    <name type="common">Toxic golden alga</name>
    <dbReference type="NCBI Taxonomy" id="97485"/>
    <lineage>
        <taxon>Eukaryota</taxon>
        <taxon>Haptista</taxon>
        <taxon>Haptophyta</taxon>
        <taxon>Prymnesiophyceae</taxon>
        <taxon>Prymnesiales</taxon>
        <taxon>Prymnesiaceae</taxon>
        <taxon>Prymnesium</taxon>
    </lineage>
</organism>
<sequence>MNLRRALKVAGWPSSLLHAEKQPVVIDDTQEFAEALLYGAHVDEILVLKDGVRKLGQEHAVPPEIMAAATRERCCRSFLHALAEETLRSLRGRVYCTADGTREEYEMKKRADGSPLDTLLDKRAELERVPPDDRVYLGEIRKRDKYRHSQDNRWAKTLLCYDVCDWLGRERSRAMPYWDRFDEGIFVGGAFAGSPMHVDQVLWSNVGKNFTGYKLLAIWKYGEPSRRLFDIHNYKLFVPPLQEEETEALNVALKIALLGPGDVVVFSGSNAHMAMSISEELSLTAYESFVNLNPTNLQVFLDSGTSAHYSQCRTRQPMLDDIRADVTLSANDLIDDLEDEVLRDEQLVRRAPAGIEVLRHDPAIRSELREVRAKRQKL</sequence>
<evidence type="ECO:0000313" key="1">
    <source>
        <dbReference type="EMBL" id="KAL1526402.1"/>
    </source>
</evidence>
<protein>
    <recommendedName>
        <fullName evidence="3">Bifunctional lysine-specific demethylase and histidyl-hydroxylase</fullName>
    </recommendedName>
</protein>
<comment type="caution">
    <text evidence="1">The sequence shown here is derived from an EMBL/GenBank/DDBJ whole genome shotgun (WGS) entry which is preliminary data.</text>
</comment>
<gene>
    <name evidence="1" type="ORF">AB1Y20_015115</name>
</gene>
<accession>A0AB34JZ55</accession>
<evidence type="ECO:0008006" key="3">
    <source>
        <dbReference type="Google" id="ProtNLM"/>
    </source>
</evidence>
<dbReference type="AlphaFoldDB" id="A0AB34JZ55"/>
<dbReference type="Proteomes" id="UP001515480">
    <property type="component" value="Unassembled WGS sequence"/>
</dbReference>
<evidence type="ECO:0000313" key="2">
    <source>
        <dbReference type="Proteomes" id="UP001515480"/>
    </source>
</evidence>
<dbReference type="EMBL" id="JBGBPQ010000003">
    <property type="protein sequence ID" value="KAL1526402.1"/>
    <property type="molecule type" value="Genomic_DNA"/>
</dbReference>
<keyword evidence="2" id="KW-1185">Reference proteome</keyword>
<reference evidence="1 2" key="1">
    <citation type="journal article" date="2024" name="Science">
        <title>Giant polyketide synthase enzymes in the biosynthesis of giant marine polyether toxins.</title>
        <authorList>
            <person name="Fallon T.R."/>
            <person name="Shende V.V."/>
            <person name="Wierzbicki I.H."/>
            <person name="Pendleton A.L."/>
            <person name="Watervoot N.F."/>
            <person name="Auber R.P."/>
            <person name="Gonzalez D.J."/>
            <person name="Wisecaver J.H."/>
            <person name="Moore B.S."/>
        </authorList>
    </citation>
    <scope>NUCLEOTIDE SEQUENCE [LARGE SCALE GENOMIC DNA]</scope>
    <source>
        <strain evidence="1 2">12B1</strain>
    </source>
</reference>